<keyword evidence="7" id="KW-1185">Reference proteome</keyword>
<dbReference type="Proteomes" id="UP001164459">
    <property type="component" value="Chromosome"/>
</dbReference>
<dbReference type="Gene3D" id="1.10.1670.40">
    <property type="match status" value="1"/>
</dbReference>
<dbReference type="CDD" id="cd00056">
    <property type="entry name" value="ENDO3c"/>
    <property type="match status" value="1"/>
</dbReference>
<feature type="domain" description="HhH-GPD" evidence="5">
    <location>
        <begin position="79"/>
        <end position="235"/>
    </location>
</feature>
<name>A0ABY7GRN5_9BACT</name>
<evidence type="ECO:0000313" key="6">
    <source>
        <dbReference type="EMBL" id="WAS89625.1"/>
    </source>
</evidence>
<evidence type="ECO:0000259" key="5">
    <source>
        <dbReference type="SMART" id="SM00478"/>
    </source>
</evidence>
<dbReference type="InterPro" id="IPR051912">
    <property type="entry name" value="Alkylbase_DNA_Glycosylase/TA"/>
</dbReference>
<evidence type="ECO:0000313" key="7">
    <source>
        <dbReference type="Proteomes" id="UP001164459"/>
    </source>
</evidence>
<dbReference type="SMART" id="SM00478">
    <property type="entry name" value="ENDO3c"/>
    <property type="match status" value="1"/>
</dbReference>
<dbReference type="RefSeq" id="WP_269031936.1">
    <property type="nucleotide sequence ID" value="NZ_CP114040.1"/>
</dbReference>
<evidence type="ECO:0000256" key="2">
    <source>
        <dbReference type="ARBA" id="ARBA00012000"/>
    </source>
</evidence>
<dbReference type="InterPro" id="IPR011257">
    <property type="entry name" value="DNA_glycosylase"/>
</dbReference>
<sequence>MDRAGDYAYKIVRARARGVGADEATMAQTRPLPYDTEAAAAHLRRSHKAMKKLIDRLGPITLRRDAGASPYGALARSIVFQQLAGAAASTIYGRACQLGEGGQFPEPAALLALPAERLRAAGLSAGKQAALKDLAQKTLDGVVPTLRALSRMDDATIVDRLTQVRGIGRWTVEMMLIFRLGRPDVWPVGDFAVRKGYAQTFGLAESPTQRELDGLGAPFSPYRSAAAWYFWRSLDTQT</sequence>
<dbReference type="PANTHER" id="PTHR43003:SF5">
    <property type="entry name" value="DNA-3-METHYLADENINE GLYCOSYLASE"/>
    <property type="match status" value="1"/>
</dbReference>
<keyword evidence="4" id="KW-0234">DNA repair</keyword>
<protein>
    <recommendedName>
        <fullName evidence="2">DNA-3-methyladenine glycosylase II</fullName>
        <ecNumber evidence="2">3.2.2.21</ecNumber>
    </recommendedName>
</protein>
<dbReference type="EC" id="3.2.2.21" evidence="2"/>
<evidence type="ECO:0000256" key="3">
    <source>
        <dbReference type="ARBA" id="ARBA00022763"/>
    </source>
</evidence>
<dbReference type="Pfam" id="PF00730">
    <property type="entry name" value="HhH-GPD"/>
    <property type="match status" value="1"/>
</dbReference>
<gene>
    <name evidence="6" type="ORF">O0S08_25810</name>
</gene>
<dbReference type="SUPFAM" id="SSF48150">
    <property type="entry name" value="DNA-glycosylase"/>
    <property type="match status" value="1"/>
</dbReference>
<organism evidence="6 7">
    <name type="scientific">Nannocystis punicea</name>
    <dbReference type="NCBI Taxonomy" id="2995304"/>
    <lineage>
        <taxon>Bacteria</taxon>
        <taxon>Pseudomonadati</taxon>
        <taxon>Myxococcota</taxon>
        <taxon>Polyangia</taxon>
        <taxon>Nannocystales</taxon>
        <taxon>Nannocystaceae</taxon>
        <taxon>Nannocystis</taxon>
    </lineage>
</organism>
<evidence type="ECO:0000256" key="4">
    <source>
        <dbReference type="ARBA" id="ARBA00023204"/>
    </source>
</evidence>
<reference evidence="6" key="1">
    <citation type="submission" date="2022-11" db="EMBL/GenBank/DDBJ databases">
        <title>Minimal conservation of predation-associated metabolite biosynthetic gene clusters underscores biosynthetic potential of Myxococcota including descriptions for ten novel species: Archangium lansinium sp. nov., Myxococcus landrumus sp. nov., Nannocystis bai.</title>
        <authorList>
            <person name="Ahearne A."/>
            <person name="Stevens C."/>
            <person name="Dowd S."/>
        </authorList>
    </citation>
    <scope>NUCLEOTIDE SEQUENCE</scope>
    <source>
        <strain evidence="6">Fl3</strain>
    </source>
</reference>
<dbReference type="EMBL" id="CP114040">
    <property type="protein sequence ID" value="WAS89625.1"/>
    <property type="molecule type" value="Genomic_DNA"/>
</dbReference>
<dbReference type="Gene3D" id="1.10.340.30">
    <property type="entry name" value="Hypothetical protein, domain 2"/>
    <property type="match status" value="1"/>
</dbReference>
<proteinExistence type="predicted"/>
<dbReference type="PANTHER" id="PTHR43003">
    <property type="entry name" value="DNA-3-METHYLADENINE GLYCOSYLASE"/>
    <property type="match status" value="1"/>
</dbReference>
<evidence type="ECO:0000256" key="1">
    <source>
        <dbReference type="ARBA" id="ARBA00000086"/>
    </source>
</evidence>
<dbReference type="InterPro" id="IPR003265">
    <property type="entry name" value="HhH-GPD_domain"/>
</dbReference>
<keyword evidence="3" id="KW-0227">DNA damage</keyword>
<accession>A0ABY7GRN5</accession>
<comment type="catalytic activity">
    <reaction evidence="1">
        <text>Hydrolysis of alkylated DNA, releasing 3-methyladenine, 3-methylguanine, 7-methylguanine and 7-methyladenine.</text>
        <dbReference type="EC" id="3.2.2.21"/>
    </reaction>
</comment>